<dbReference type="Gene3D" id="1.10.12.10">
    <property type="entry name" value="Lyase 2-enoyl-coa Hydratase, Chain A, domain 2"/>
    <property type="match status" value="1"/>
</dbReference>
<evidence type="ECO:0000313" key="6">
    <source>
        <dbReference type="Proteomes" id="UP000069940"/>
    </source>
</evidence>
<dbReference type="GeneID" id="109428708"/>
<accession>A0ABM1YH73</accession>
<reference evidence="6" key="1">
    <citation type="journal article" date="2015" name="Proc. Natl. Acad. Sci. U.S.A.">
        <title>Genome sequence of the Asian Tiger mosquito, Aedes albopictus, reveals insights into its biology, genetics, and evolution.</title>
        <authorList>
            <person name="Chen X.G."/>
            <person name="Jiang X."/>
            <person name="Gu J."/>
            <person name="Xu M."/>
            <person name="Wu Y."/>
            <person name="Deng Y."/>
            <person name="Zhang C."/>
            <person name="Bonizzoni M."/>
            <person name="Dermauw W."/>
            <person name="Vontas J."/>
            <person name="Armbruster P."/>
            <person name="Huang X."/>
            <person name="Yang Y."/>
            <person name="Zhang H."/>
            <person name="He W."/>
            <person name="Peng H."/>
            <person name="Liu Y."/>
            <person name="Wu K."/>
            <person name="Chen J."/>
            <person name="Lirakis M."/>
            <person name="Topalis P."/>
            <person name="Van Leeuwen T."/>
            <person name="Hall A.B."/>
            <person name="Jiang X."/>
            <person name="Thorpe C."/>
            <person name="Mueller R.L."/>
            <person name="Sun C."/>
            <person name="Waterhouse R.M."/>
            <person name="Yan G."/>
            <person name="Tu Z.J."/>
            <person name="Fang X."/>
            <person name="James A.A."/>
        </authorList>
    </citation>
    <scope>NUCLEOTIDE SEQUENCE [LARGE SCALE GENOMIC DNA]</scope>
    <source>
        <strain evidence="6">Foshan</strain>
    </source>
</reference>
<organism evidence="5 6">
    <name type="scientific">Aedes albopictus</name>
    <name type="common">Asian tiger mosquito</name>
    <name type="synonym">Stegomyia albopicta</name>
    <dbReference type="NCBI Taxonomy" id="7160"/>
    <lineage>
        <taxon>Eukaryota</taxon>
        <taxon>Metazoa</taxon>
        <taxon>Ecdysozoa</taxon>
        <taxon>Arthropoda</taxon>
        <taxon>Hexapoda</taxon>
        <taxon>Insecta</taxon>
        <taxon>Pterygota</taxon>
        <taxon>Neoptera</taxon>
        <taxon>Endopterygota</taxon>
        <taxon>Diptera</taxon>
        <taxon>Nematocera</taxon>
        <taxon>Culicoidea</taxon>
        <taxon>Culicidae</taxon>
        <taxon>Culicinae</taxon>
        <taxon>Aedini</taxon>
        <taxon>Aedes</taxon>
        <taxon>Stegomyia</taxon>
    </lineage>
</organism>
<keyword evidence="4" id="KW-0812">Transmembrane</keyword>
<dbReference type="Pfam" id="PF00378">
    <property type="entry name" value="ECH_1"/>
    <property type="match status" value="1"/>
</dbReference>
<dbReference type="EnsemblMetazoa" id="AALFPA23_009105.R12495">
    <property type="protein sequence ID" value="AALFPA23_009105.P12495"/>
    <property type="gene ID" value="AALFPA23_009105"/>
</dbReference>
<evidence type="ECO:0000256" key="2">
    <source>
        <dbReference type="ARBA" id="ARBA00023140"/>
    </source>
</evidence>
<protein>
    <recommendedName>
        <fullName evidence="7">Enoyl-coa hydratase/isomerase</fullName>
    </recommendedName>
</protein>
<dbReference type="PANTHER" id="PTHR43684">
    <property type="match status" value="1"/>
</dbReference>
<dbReference type="InterPro" id="IPR051053">
    <property type="entry name" value="ECH/Chromodomain_protein"/>
</dbReference>
<evidence type="ECO:0000313" key="5">
    <source>
        <dbReference type="EnsemblMetazoa" id="AALFPA23_009105.P12495"/>
    </source>
</evidence>
<keyword evidence="3" id="KW-0413">Isomerase</keyword>
<dbReference type="InterPro" id="IPR001753">
    <property type="entry name" value="Enoyl-CoA_hydra/iso"/>
</dbReference>
<evidence type="ECO:0008006" key="7">
    <source>
        <dbReference type="Google" id="ProtNLM"/>
    </source>
</evidence>
<keyword evidence="2" id="KW-0576">Peroxisome</keyword>
<evidence type="ECO:0000256" key="3">
    <source>
        <dbReference type="ARBA" id="ARBA00023235"/>
    </source>
</evidence>
<name>A0ABM1YH73_AEDAL</name>
<dbReference type="Gene3D" id="3.90.226.10">
    <property type="entry name" value="2-enoyl-CoA Hydratase, Chain A, domain 1"/>
    <property type="match status" value="1"/>
</dbReference>
<keyword evidence="6" id="KW-1185">Reference proteome</keyword>
<keyword evidence="4" id="KW-0472">Membrane</keyword>
<dbReference type="InterPro" id="IPR014748">
    <property type="entry name" value="Enoyl-CoA_hydra_C"/>
</dbReference>
<dbReference type="InterPro" id="IPR029045">
    <property type="entry name" value="ClpP/crotonase-like_dom_sf"/>
</dbReference>
<proteinExistence type="predicted"/>
<dbReference type="CDD" id="cd06558">
    <property type="entry name" value="crotonase-like"/>
    <property type="match status" value="1"/>
</dbReference>
<sequence>MTTGQQPAHLIIEQFGTVRRITINNPRKKNAINMQAYGDLTDQLNAADRDDSVSVVVLMGFGDFYSSGNDISGILTSNQSVEERLKTSNGKLFNMVKAFYSFSKLLIGVVNGPAIGIAATTVILCDVLYMVDTAYFYTPFSALGLCAEGCSSYTFPKLMGRSKASEMLLLNHRMSAQEALQFNVVAELFKREDFETKLWPRILLYGELPIGSIMATKQLMKRFEVDELEKANRNEVDTLAKRWLTEEAMQAVMNFMTRKSKM</sequence>
<comment type="subcellular location">
    <subcellularLocation>
        <location evidence="1">Peroxisome</location>
    </subcellularLocation>
</comment>
<evidence type="ECO:0000256" key="1">
    <source>
        <dbReference type="ARBA" id="ARBA00004275"/>
    </source>
</evidence>
<dbReference type="Proteomes" id="UP000069940">
    <property type="component" value="Unassembled WGS sequence"/>
</dbReference>
<reference evidence="5" key="2">
    <citation type="submission" date="2025-05" db="UniProtKB">
        <authorList>
            <consortium name="EnsemblMetazoa"/>
        </authorList>
    </citation>
    <scope>IDENTIFICATION</scope>
    <source>
        <strain evidence="5">Foshan</strain>
    </source>
</reference>
<dbReference type="RefSeq" id="XP_029735275.2">
    <property type="nucleotide sequence ID" value="XM_029879415.2"/>
</dbReference>
<dbReference type="PANTHER" id="PTHR43684:SF1">
    <property type="entry name" value="ENOYL-COA DELTA ISOMERASE 2"/>
    <property type="match status" value="1"/>
</dbReference>
<keyword evidence="4" id="KW-1133">Transmembrane helix</keyword>
<dbReference type="SUPFAM" id="SSF52096">
    <property type="entry name" value="ClpP/crotonase"/>
    <property type="match status" value="1"/>
</dbReference>
<feature type="transmembrane region" description="Helical" evidence="4">
    <location>
        <begin position="105"/>
        <end position="129"/>
    </location>
</feature>
<evidence type="ECO:0000256" key="4">
    <source>
        <dbReference type="SAM" id="Phobius"/>
    </source>
</evidence>
<feature type="transmembrane region" description="Helical" evidence="4">
    <location>
        <begin position="135"/>
        <end position="155"/>
    </location>
</feature>